<feature type="signal peptide" evidence="15">
    <location>
        <begin position="1"/>
        <end position="31"/>
    </location>
</feature>
<keyword evidence="10" id="KW-0443">Lipid metabolism</keyword>
<dbReference type="Gene3D" id="3.90.550.50">
    <property type="match status" value="1"/>
</dbReference>
<feature type="compositionally biased region" description="Low complexity" evidence="14">
    <location>
        <begin position="34"/>
        <end position="51"/>
    </location>
</feature>
<dbReference type="InterPro" id="IPR002659">
    <property type="entry name" value="Glyco_trans_31"/>
</dbReference>
<dbReference type="Proteomes" id="UP000504639">
    <property type="component" value="Chromosome 30"/>
</dbReference>
<dbReference type="InterPro" id="IPR045821">
    <property type="entry name" value="B3GT2_N"/>
</dbReference>
<name>A0A6J3EAX1_AYTFU</name>
<accession>A0A6J3EAX1</accession>
<keyword evidence="5" id="KW-0808">Transferase</keyword>
<keyword evidence="6" id="KW-0812">Transmembrane</keyword>
<evidence type="ECO:0000256" key="14">
    <source>
        <dbReference type="SAM" id="MobiDB-lite"/>
    </source>
</evidence>
<feature type="compositionally biased region" description="Pro residues" evidence="14">
    <location>
        <begin position="113"/>
        <end position="124"/>
    </location>
</feature>
<dbReference type="GO" id="GO:0000139">
    <property type="term" value="C:Golgi membrane"/>
    <property type="evidence" value="ECO:0007669"/>
    <property type="project" value="UniProtKB-SubCell"/>
</dbReference>
<dbReference type="InParanoid" id="A0A6J3EAX1"/>
<gene>
    <name evidence="18" type="primary">LOC116500050</name>
</gene>
<evidence type="ECO:0000313" key="18">
    <source>
        <dbReference type="RefSeq" id="XP_032060836.1"/>
    </source>
</evidence>
<feature type="chain" id="PRO_5027120999" description="Hexosyltransferase" evidence="15">
    <location>
        <begin position="32"/>
        <end position="399"/>
    </location>
</feature>
<keyword evidence="12" id="KW-0325">Glycoprotein</keyword>
<evidence type="ECO:0000256" key="3">
    <source>
        <dbReference type="ARBA" id="ARBA00008661"/>
    </source>
</evidence>
<dbReference type="Pfam" id="PF19341">
    <property type="entry name" value="B3GALT2_N"/>
    <property type="match status" value="1"/>
</dbReference>
<keyword evidence="15" id="KW-0732">Signal</keyword>
<protein>
    <recommendedName>
        <fullName evidence="13">Hexosyltransferase</fullName>
        <ecNumber evidence="13">2.4.1.-</ecNumber>
    </recommendedName>
</protein>
<evidence type="ECO:0000256" key="15">
    <source>
        <dbReference type="SAM" id="SignalP"/>
    </source>
</evidence>
<organism evidence="17 18">
    <name type="scientific">Aythya fuligula</name>
    <name type="common">Tufted duck</name>
    <name type="synonym">Anas fuligula</name>
    <dbReference type="NCBI Taxonomy" id="219594"/>
    <lineage>
        <taxon>Eukaryota</taxon>
        <taxon>Metazoa</taxon>
        <taxon>Chordata</taxon>
        <taxon>Craniata</taxon>
        <taxon>Vertebrata</taxon>
        <taxon>Euteleostomi</taxon>
        <taxon>Archelosauria</taxon>
        <taxon>Archosauria</taxon>
        <taxon>Dinosauria</taxon>
        <taxon>Saurischia</taxon>
        <taxon>Theropoda</taxon>
        <taxon>Coelurosauria</taxon>
        <taxon>Aves</taxon>
        <taxon>Neognathae</taxon>
        <taxon>Galloanserae</taxon>
        <taxon>Anseriformes</taxon>
        <taxon>Anatidae</taxon>
        <taxon>Aythyinae</taxon>
        <taxon>Aythya</taxon>
    </lineage>
</organism>
<evidence type="ECO:0000256" key="11">
    <source>
        <dbReference type="ARBA" id="ARBA00023136"/>
    </source>
</evidence>
<evidence type="ECO:0000256" key="12">
    <source>
        <dbReference type="ARBA" id="ARBA00023180"/>
    </source>
</evidence>
<feature type="region of interest" description="Disordered" evidence="14">
    <location>
        <begin position="31"/>
        <end position="124"/>
    </location>
</feature>
<feature type="compositionally biased region" description="Low complexity" evidence="14">
    <location>
        <begin position="97"/>
        <end position="107"/>
    </location>
</feature>
<evidence type="ECO:0000256" key="7">
    <source>
        <dbReference type="ARBA" id="ARBA00022968"/>
    </source>
</evidence>
<evidence type="ECO:0000256" key="2">
    <source>
        <dbReference type="ARBA" id="ARBA00004922"/>
    </source>
</evidence>
<comment type="similarity">
    <text evidence="3 13">Belongs to the glycosyltransferase 31 family.</text>
</comment>
<evidence type="ECO:0000256" key="5">
    <source>
        <dbReference type="ARBA" id="ARBA00022679"/>
    </source>
</evidence>
<evidence type="ECO:0000256" key="1">
    <source>
        <dbReference type="ARBA" id="ARBA00004323"/>
    </source>
</evidence>
<dbReference type="FunFam" id="3.90.550.50:FF:000001">
    <property type="entry name" value="Hexosyltransferase"/>
    <property type="match status" value="1"/>
</dbReference>
<feature type="domain" description="Beta-1,3-galactosyltransferase 2 N-terminal" evidence="16">
    <location>
        <begin position="127"/>
        <end position="148"/>
    </location>
</feature>
<dbReference type="Pfam" id="PF01762">
    <property type="entry name" value="Galactosyl_T"/>
    <property type="match status" value="1"/>
</dbReference>
<keyword evidence="8" id="KW-1133">Transmembrane helix</keyword>
<evidence type="ECO:0000256" key="13">
    <source>
        <dbReference type="RuleBase" id="RU363063"/>
    </source>
</evidence>
<evidence type="ECO:0000256" key="8">
    <source>
        <dbReference type="ARBA" id="ARBA00022989"/>
    </source>
</evidence>
<dbReference type="GO" id="GO:0006493">
    <property type="term" value="P:protein O-linked glycosylation"/>
    <property type="evidence" value="ECO:0007669"/>
    <property type="project" value="TreeGrafter"/>
</dbReference>
<dbReference type="EC" id="2.4.1.-" evidence="13"/>
<dbReference type="PANTHER" id="PTHR11214:SF151">
    <property type="entry name" value="HEXOSYLTRANSFERASE"/>
    <property type="match status" value="1"/>
</dbReference>
<dbReference type="GO" id="GO:0006629">
    <property type="term" value="P:lipid metabolic process"/>
    <property type="evidence" value="ECO:0007669"/>
    <property type="project" value="UniProtKB-KW"/>
</dbReference>
<keyword evidence="17" id="KW-1185">Reference proteome</keyword>
<evidence type="ECO:0000256" key="4">
    <source>
        <dbReference type="ARBA" id="ARBA00022676"/>
    </source>
</evidence>
<keyword evidence="7" id="KW-0735">Signal-anchor</keyword>
<dbReference type="RefSeq" id="XP_032060836.1">
    <property type="nucleotide sequence ID" value="XM_032204945.1"/>
</dbReference>
<keyword evidence="11" id="KW-0472">Membrane</keyword>
<feature type="compositionally biased region" description="Gly residues" evidence="14">
    <location>
        <begin position="67"/>
        <end position="76"/>
    </location>
</feature>
<comment type="subcellular location">
    <subcellularLocation>
        <location evidence="1 13">Golgi apparatus membrane</location>
        <topology evidence="1 13">Single-pass type II membrane protein</topology>
    </subcellularLocation>
</comment>
<proteinExistence type="inferred from homology"/>
<evidence type="ECO:0000259" key="16">
    <source>
        <dbReference type="Pfam" id="PF19341"/>
    </source>
</evidence>
<dbReference type="KEGG" id="aful:116500050"/>
<evidence type="ECO:0000256" key="9">
    <source>
        <dbReference type="ARBA" id="ARBA00023034"/>
    </source>
</evidence>
<sequence length="399" mass="43544">MRCPQPPRALLLLPALLSLALLGVRVQRRLSGEPLDGPQGPDGPGAPNAPDGPGGPNGVLGRPGSQGRPGGPGRLGSHGRPDGPGAINMAAFQWRASSSSSSSSSSSVKATAKPPPPSRHPLQPPYPYPYRFLLNEPHKCRERAPFLVLLVATEPADTAGRAAIRQTWGNESSVPGVSILRLFLTGVHPVFGAPLRRVLEEESALHRDILQQDFLDTYNNLTLKTLMGMEWVSRHCPGAAYVLKADRDVFLNLAFLVGRLLQPQLPPKRDFMTGYIYRDTGPLRSKAYKWYVPRQVYPNDTYPPYCGGPAYVLSGDLAAKVYAVAQTLPLLNMEDSFVGVCLHALGLGVTSSPWGVFNMHRLPYDKCKFSRLVMVHHYQPEEVLSLWPHFQGANVTCPP</sequence>
<dbReference type="AlphaFoldDB" id="A0A6J3EAX1"/>
<dbReference type="GeneID" id="116500050"/>
<evidence type="ECO:0000256" key="10">
    <source>
        <dbReference type="ARBA" id="ARBA00023098"/>
    </source>
</evidence>
<evidence type="ECO:0000313" key="17">
    <source>
        <dbReference type="Proteomes" id="UP000504639"/>
    </source>
</evidence>
<evidence type="ECO:0000256" key="6">
    <source>
        <dbReference type="ARBA" id="ARBA00022692"/>
    </source>
</evidence>
<reference evidence="18" key="1">
    <citation type="submission" date="2025-08" db="UniProtKB">
        <authorList>
            <consortium name="RefSeq"/>
        </authorList>
    </citation>
    <scope>IDENTIFICATION</scope>
    <source>
        <tissue evidence="18">Lung</tissue>
    </source>
</reference>
<comment type="pathway">
    <text evidence="2">Protein modification; protein glycosylation.</text>
</comment>
<dbReference type="GO" id="GO:0008499">
    <property type="term" value="F:N-acetyl-beta-D-glucosaminide beta-(1,3)-galactosyltransferase activity"/>
    <property type="evidence" value="ECO:0007669"/>
    <property type="project" value="TreeGrafter"/>
</dbReference>
<keyword evidence="4 13" id="KW-0328">Glycosyltransferase</keyword>
<dbReference type="PANTHER" id="PTHR11214">
    <property type="entry name" value="BETA-1,3-N-ACETYLGLUCOSAMINYLTRANSFERASE"/>
    <property type="match status" value="1"/>
</dbReference>
<keyword evidence="9 13" id="KW-0333">Golgi apparatus</keyword>